<dbReference type="Proteomes" id="UP000295281">
    <property type="component" value="Unassembled WGS sequence"/>
</dbReference>
<dbReference type="GO" id="GO:0004467">
    <property type="term" value="F:long-chain fatty acid-CoA ligase activity"/>
    <property type="evidence" value="ECO:0007669"/>
    <property type="project" value="TreeGrafter"/>
</dbReference>
<dbReference type="InterPro" id="IPR000873">
    <property type="entry name" value="AMP-dep_synth/lig_dom"/>
</dbReference>
<sequence>MRQSRSPVSPLPSPGVLGELVYSSSRSADGERTAFHRPVAGDGWRDVGATEFLSAVTRLARGLIAAGVGRGDRVLVAAAAGYEQTLVTFGVWAAGGVVVWVPPGCSPGLLRRVLRDSRPAAAVVRSREHARVVASLQHELVDLGRTWQLDEAGLEGIAKPGAYMDASAVRFRVEECRPDDAAVICYTATPQRRVRGAVLTHRNLLVSGRALVGRLEPVLADMGEGRAVTLLGPGADGVAGYGVLVACMLGGVRVGFAREDADFAHQVREFSPTLLVADAPFLTRTYELERTRSKEGGWDGVQAFKAATQLAVEIDKKGRRGAWQRVSRALYEWAYTRVKDALGGGVRVVVCPQGGLEPRLTHFYGGAGVPVLEGFGLVQTGGFVTLNVPGAHRPGTVGPALDGVELRVSDSGEVMVRGVCVFAGYHNAARDTDRALRDGWLATGWLGEVDGEGRLVVRGPRRARPAAAARSAEPSPELPVAPTSAAVVAAASAAADVPAAAGAVVTGAVVDSGGEGVLPDFVALETRLLSHPLISQVIVLSENRPYATALITLKRDQLEYWRLVNGHPLSTPLEQIAFAPEMGAEIRRAVEEVNSSVSPESMIRAFHVLPEEFSPSSGLLLPSGRLRRDAVLRAFAEEIESLYAVPPTGERR</sequence>
<evidence type="ECO:0000256" key="2">
    <source>
        <dbReference type="ARBA" id="ARBA00022840"/>
    </source>
</evidence>
<feature type="domain" description="AMP-dependent synthetase/ligase" evidence="3">
    <location>
        <begin position="30"/>
        <end position="426"/>
    </location>
</feature>
<dbReference type="GO" id="GO:0016020">
    <property type="term" value="C:membrane"/>
    <property type="evidence" value="ECO:0007669"/>
    <property type="project" value="TreeGrafter"/>
</dbReference>
<reference evidence="4 5" key="1">
    <citation type="submission" date="2019-03" db="EMBL/GenBank/DDBJ databases">
        <title>Genomic Encyclopedia of Type Strains, Phase IV (KMG-IV): sequencing the most valuable type-strain genomes for metagenomic binning, comparative biology and taxonomic classification.</title>
        <authorList>
            <person name="Goeker M."/>
        </authorList>
    </citation>
    <scope>NUCLEOTIDE SEQUENCE [LARGE SCALE GENOMIC DNA]</scope>
    <source>
        <strain evidence="4 5">DSM 46770</strain>
    </source>
</reference>
<accession>A0A4R6UIQ6</accession>
<gene>
    <name evidence="4" type="ORF">EV190_12539</name>
</gene>
<dbReference type="RefSeq" id="WP_133743178.1">
    <property type="nucleotide sequence ID" value="NZ_SNYN01000025.1"/>
</dbReference>
<keyword evidence="1" id="KW-0547">Nucleotide-binding</keyword>
<evidence type="ECO:0000259" key="3">
    <source>
        <dbReference type="Pfam" id="PF00501"/>
    </source>
</evidence>
<dbReference type="InterPro" id="IPR042099">
    <property type="entry name" value="ANL_N_sf"/>
</dbReference>
<dbReference type="GO" id="GO:0005524">
    <property type="term" value="F:ATP binding"/>
    <property type="evidence" value="ECO:0007669"/>
    <property type="project" value="UniProtKB-KW"/>
</dbReference>
<organism evidence="4 5">
    <name type="scientific">Actinorugispora endophytica</name>
    <dbReference type="NCBI Taxonomy" id="1605990"/>
    <lineage>
        <taxon>Bacteria</taxon>
        <taxon>Bacillati</taxon>
        <taxon>Actinomycetota</taxon>
        <taxon>Actinomycetes</taxon>
        <taxon>Streptosporangiales</taxon>
        <taxon>Nocardiopsidaceae</taxon>
        <taxon>Actinorugispora</taxon>
    </lineage>
</organism>
<evidence type="ECO:0000313" key="4">
    <source>
        <dbReference type="EMBL" id="TDQ46352.1"/>
    </source>
</evidence>
<dbReference type="Gene3D" id="3.40.50.12780">
    <property type="entry name" value="N-terminal domain of ligase-like"/>
    <property type="match status" value="1"/>
</dbReference>
<dbReference type="Pfam" id="PF00501">
    <property type="entry name" value="AMP-binding"/>
    <property type="match status" value="1"/>
</dbReference>
<dbReference type="SUPFAM" id="SSF56801">
    <property type="entry name" value="Acetyl-CoA synthetase-like"/>
    <property type="match status" value="2"/>
</dbReference>
<dbReference type="AlphaFoldDB" id="A0A4R6UIQ6"/>
<dbReference type="OrthoDB" id="9803968at2"/>
<dbReference type="EMBL" id="SNYN01000025">
    <property type="protein sequence ID" value="TDQ46352.1"/>
    <property type="molecule type" value="Genomic_DNA"/>
</dbReference>
<proteinExistence type="predicted"/>
<keyword evidence="5" id="KW-1185">Reference proteome</keyword>
<evidence type="ECO:0000256" key="1">
    <source>
        <dbReference type="ARBA" id="ARBA00022741"/>
    </source>
</evidence>
<evidence type="ECO:0000313" key="5">
    <source>
        <dbReference type="Proteomes" id="UP000295281"/>
    </source>
</evidence>
<dbReference type="Pfam" id="PF23562">
    <property type="entry name" value="AMP-binding_C_3"/>
    <property type="match status" value="1"/>
</dbReference>
<name>A0A4R6UIQ6_9ACTN</name>
<comment type="caution">
    <text evidence="4">The sequence shown here is derived from an EMBL/GenBank/DDBJ whole genome shotgun (WGS) entry which is preliminary data.</text>
</comment>
<keyword evidence="2" id="KW-0067">ATP-binding</keyword>
<dbReference type="PANTHER" id="PTHR43272">
    <property type="entry name" value="LONG-CHAIN-FATTY-ACID--COA LIGASE"/>
    <property type="match status" value="1"/>
</dbReference>
<dbReference type="PANTHER" id="PTHR43272:SF33">
    <property type="entry name" value="AMP-BINDING DOMAIN-CONTAINING PROTEIN-RELATED"/>
    <property type="match status" value="1"/>
</dbReference>
<protein>
    <submittedName>
        <fullName evidence="4">Long-chain acyl-CoA synthetase</fullName>
    </submittedName>
</protein>